<reference evidence="2" key="1">
    <citation type="submission" date="2018-06" db="EMBL/GenBank/DDBJ databases">
        <authorList>
            <person name="Zhirakovskaya E."/>
        </authorList>
    </citation>
    <scope>NUCLEOTIDE SEQUENCE</scope>
</reference>
<dbReference type="InterPro" id="IPR036465">
    <property type="entry name" value="vWFA_dom_sf"/>
</dbReference>
<protein>
    <recommendedName>
        <fullName evidence="1">DUF58 domain-containing protein</fullName>
    </recommendedName>
</protein>
<accession>A0A3B1E811</accession>
<feature type="non-terminal residue" evidence="2">
    <location>
        <position position="310"/>
    </location>
</feature>
<name>A0A3B1E811_9ZZZZ</name>
<sequence length="310" mass="33804">MLIRPERNLPQSLDDLLGPGLARRLDRLDILSRKVFSGHLPGERRSKRRGESVEFDDYRDYTPGDDLRRLDWNAFARFDRFFIKLFRAEEDLGLHILLDCSASMLAGGGEEPSKLLFAHRLAMALAYVGLVNQNRVSLATFGHAEADPLHRLAPLRGRPQTVRVADFLLASIHAAETAPSPPEVDTKGRVAFERAMRAFALSRVGSGVVILLTDALLPAGLESGLSSLVAGGGVDASLVQVLAPSEIAPERATQAGLVGDLRLTDAETGRGVEVTISPAVIKQYKRRLDTHIERVQRAAAARDIGHLLVS</sequence>
<evidence type="ECO:0000313" key="2">
    <source>
        <dbReference type="EMBL" id="VAX40457.1"/>
    </source>
</evidence>
<feature type="domain" description="DUF58" evidence="1">
    <location>
        <begin position="57"/>
        <end position="291"/>
    </location>
</feature>
<dbReference type="Gene3D" id="3.40.50.410">
    <property type="entry name" value="von Willebrand factor, type A domain"/>
    <property type="match status" value="1"/>
</dbReference>
<organism evidence="2">
    <name type="scientific">hydrothermal vent metagenome</name>
    <dbReference type="NCBI Taxonomy" id="652676"/>
    <lineage>
        <taxon>unclassified sequences</taxon>
        <taxon>metagenomes</taxon>
        <taxon>ecological metagenomes</taxon>
    </lineage>
</organism>
<dbReference type="EMBL" id="UOGK01000395">
    <property type="protein sequence ID" value="VAX40457.1"/>
    <property type="molecule type" value="Genomic_DNA"/>
</dbReference>
<gene>
    <name evidence="2" type="ORF">MNBD_PLANCTO03-1227</name>
</gene>
<evidence type="ECO:0000259" key="1">
    <source>
        <dbReference type="Pfam" id="PF01882"/>
    </source>
</evidence>
<dbReference type="InterPro" id="IPR002881">
    <property type="entry name" value="DUF58"/>
</dbReference>
<dbReference type="PANTHER" id="PTHR33608:SF7">
    <property type="entry name" value="DUF58 DOMAIN-CONTAINING PROTEIN"/>
    <property type="match status" value="1"/>
</dbReference>
<dbReference type="Pfam" id="PF01882">
    <property type="entry name" value="DUF58"/>
    <property type="match status" value="1"/>
</dbReference>
<dbReference type="AlphaFoldDB" id="A0A3B1E811"/>
<proteinExistence type="predicted"/>
<dbReference type="SUPFAM" id="SSF53300">
    <property type="entry name" value="vWA-like"/>
    <property type="match status" value="1"/>
</dbReference>
<dbReference type="PANTHER" id="PTHR33608">
    <property type="entry name" value="BLL2464 PROTEIN"/>
    <property type="match status" value="1"/>
</dbReference>